<dbReference type="AlphaFoldDB" id="A0A140GRC8"/>
<accession>A0A140GRC8</accession>
<keyword evidence="1" id="KW-0614">Plasmid</keyword>
<evidence type="ECO:0000313" key="2">
    <source>
        <dbReference type="Proteomes" id="UP000070260"/>
    </source>
</evidence>
<name>A0A140GRC8_CLOPF</name>
<dbReference type="PATRIC" id="fig|1502.177.peg.3378"/>
<protein>
    <submittedName>
        <fullName evidence="1">Uncharacterized protein</fullName>
    </submittedName>
</protein>
<sequence length="175" mass="20714">MKQEEVLKKVVYGVKMPKRFKIGDEWYFEEYANDKKELDRLTYVRGVRGKSDWQCKIVLEEKQCEDFQYVSVHGIFAEDEAYLKLLEMNKMYKGDKVIKDFILGVDTASYLFEIDNNYSKVRTGADGYFGYIREFSSNKNKLRAIELDLDFGDDFERARSILEGVFEIKEIKEIK</sequence>
<evidence type="ECO:0000313" key="1">
    <source>
        <dbReference type="EMBL" id="AMN31087.1"/>
    </source>
</evidence>
<geneLocation type="plasmid" evidence="1 2">
    <name>pJFP838A</name>
</geneLocation>
<dbReference type="Proteomes" id="UP000070260">
    <property type="component" value="Plasmid pJFP838A"/>
</dbReference>
<dbReference type="EMBL" id="CP013615">
    <property type="protein sequence ID" value="AMN31087.1"/>
    <property type="molecule type" value="Genomic_DNA"/>
</dbReference>
<reference evidence="1 2" key="1">
    <citation type="journal article" date="2016" name="PLoS ONE">
        <title>Plasmid Characterization and Chromosome Analysis of Two netF+ Clostridium perfringens Isolates Associated with Foal and Canine Necrotizing Enteritis.</title>
        <authorList>
            <person name="Mehdizadeh Gohari I."/>
            <person name="Kropinski A.M."/>
            <person name="Weese S.J."/>
            <person name="Parreira V.R."/>
            <person name="Whitehead A.E."/>
            <person name="Boerlin P."/>
            <person name="Prescott J.F."/>
        </authorList>
    </citation>
    <scope>NUCLEOTIDE SEQUENCE [LARGE SCALE GENOMIC DNA]</scope>
    <source>
        <strain evidence="1 2">JP838</strain>
        <plasmid evidence="2">Plasmid pJFP838A</plasmid>
    </source>
</reference>
<gene>
    <name evidence="1" type="ORF">JFP838_pA0171</name>
</gene>
<dbReference type="RefSeq" id="WP_061429689.1">
    <property type="nucleotide sequence ID" value="NZ_CP013615.1"/>
</dbReference>
<organism evidence="1 2">
    <name type="scientific">Clostridium perfringens</name>
    <dbReference type="NCBI Taxonomy" id="1502"/>
    <lineage>
        <taxon>Bacteria</taxon>
        <taxon>Bacillati</taxon>
        <taxon>Bacillota</taxon>
        <taxon>Clostridia</taxon>
        <taxon>Eubacteriales</taxon>
        <taxon>Clostridiaceae</taxon>
        <taxon>Clostridium</taxon>
    </lineage>
</organism>
<proteinExistence type="predicted"/>